<name>A0A080LW50_9PROT</name>
<proteinExistence type="predicted"/>
<accession>A0A080LW50</accession>
<evidence type="ECO:0000256" key="1">
    <source>
        <dbReference type="SAM" id="MobiDB-lite"/>
    </source>
</evidence>
<dbReference type="EMBL" id="JDVG02000314">
    <property type="protein sequence ID" value="KFB72962.1"/>
    <property type="molecule type" value="Genomic_DNA"/>
</dbReference>
<gene>
    <name evidence="2" type="ORF">AW09_001830</name>
</gene>
<evidence type="ECO:0000313" key="3">
    <source>
        <dbReference type="Proteomes" id="UP000020077"/>
    </source>
</evidence>
<reference evidence="2 3" key="1">
    <citation type="submission" date="2014-02" db="EMBL/GenBank/DDBJ databases">
        <title>Expanding our view of genomic diversity in Candidatus Accumulibacter clades.</title>
        <authorList>
            <person name="Skennerton C.T."/>
            <person name="Barr J.J."/>
            <person name="Slater F.R."/>
            <person name="Bond P.L."/>
            <person name="Tyson G.W."/>
        </authorList>
    </citation>
    <scope>NUCLEOTIDE SEQUENCE [LARGE SCALE GENOMIC DNA]</scope>
    <source>
        <strain evidence="3">BA-91</strain>
    </source>
</reference>
<comment type="caution">
    <text evidence="2">The sequence shown here is derived from an EMBL/GenBank/DDBJ whole genome shotgun (WGS) entry which is preliminary data.</text>
</comment>
<protein>
    <submittedName>
        <fullName evidence="2">Uncharacterized protein</fullName>
    </submittedName>
</protein>
<organism evidence="2 3">
    <name type="scientific">Candidatus Accumulibacter phosphatis</name>
    <dbReference type="NCBI Taxonomy" id="327160"/>
    <lineage>
        <taxon>Bacteria</taxon>
        <taxon>Pseudomonadati</taxon>
        <taxon>Pseudomonadota</taxon>
        <taxon>Betaproteobacteria</taxon>
        <taxon>Candidatus Accumulibacter</taxon>
    </lineage>
</organism>
<dbReference type="AlphaFoldDB" id="A0A080LW50"/>
<dbReference type="Proteomes" id="UP000020077">
    <property type="component" value="Unassembled WGS sequence"/>
</dbReference>
<feature type="region of interest" description="Disordered" evidence="1">
    <location>
        <begin position="158"/>
        <end position="198"/>
    </location>
</feature>
<sequence>MCRAEVFDQRSPICGDQGFRIAFAKCLQKIAEVGVGQAIPGLRQASASEEQRCCRWRRFGDRRDQADNHRDLRADQESIARPGCCRRYDLTQGQAAGAPVQFKQADQFTGNRCRRSADVKDLLGLAEIDGHRRKVQFWKRFEATPRRDSKKIEDFVAVPGVSPDTGTAAAERGQRQLGDGGGELGGGDRVDRVAASAQ</sequence>
<evidence type="ECO:0000313" key="2">
    <source>
        <dbReference type="EMBL" id="KFB72962.1"/>
    </source>
</evidence>